<proteinExistence type="predicted"/>
<protein>
    <submittedName>
        <fullName evidence="1">Uncharacterized protein</fullName>
    </submittedName>
</protein>
<dbReference type="EMBL" id="CABEEZ010000072">
    <property type="protein sequence ID" value="VTR32869.1"/>
    <property type="molecule type" value="Genomic_DNA"/>
</dbReference>
<sequence length="186" mass="18909">MGGPQRFEHTLTAQDIAAGSMVLEVGAVGTASVALVDLSGNVSGFVNTSGAAPGVNMGVTGDVSEVYGNNRDNIFTVDDVNVLNNVKLIEGNGGIDTLKLTGADQVLDLSAWAGRLSSVEVIDITGSGNNTLKISLGDVLDQGFRGAFINDESVQLAVKGDAGDVVMLSDLLPNGMDVGIGKTSGK</sequence>
<dbReference type="AlphaFoldDB" id="A0A4U9UL47"/>
<evidence type="ECO:0000313" key="1">
    <source>
        <dbReference type="EMBL" id="VTR32869.1"/>
    </source>
</evidence>
<gene>
    <name evidence="1" type="ORF">NCTC12965_03414</name>
</gene>
<reference evidence="1" key="1">
    <citation type="submission" date="2019-05" db="EMBL/GenBank/DDBJ databases">
        <authorList>
            <consortium name="Pathogen Informatics"/>
        </authorList>
    </citation>
    <scope>NUCLEOTIDE SEQUENCE [LARGE SCALE GENOMIC DNA]</scope>
    <source>
        <strain evidence="1">NCTC12965</strain>
    </source>
</reference>
<name>A0A4U9UL47_SERFO</name>
<accession>A0A4U9UL47</accession>
<organism evidence="1">
    <name type="scientific">Serratia fonticola</name>
    <dbReference type="NCBI Taxonomy" id="47917"/>
    <lineage>
        <taxon>Bacteria</taxon>
        <taxon>Pseudomonadati</taxon>
        <taxon>Pseudomonadota</taxon>
        <taxon>Gammaproteobacteria</taxon>
        <taxon>Enterobacterales</taxon>
        <taxon>Yersiniaceae</taxon>
        <taxon>Serratia</taxon>
    </lineage>
</organism>